<dbReference type="EMBL" id="JACGBB010000051">
    <property type="protein sequence ID" value="MBZ7988176.1"/>
    <property type="molecule type" value="Genomic_DNA"/>
</dbReference>
<dbReference type="RefSeq" id="WP_172230880.1">
    <property type="nucleotide sequence ID" value="NZ_CP035946.1"/>
</dbReference>
<organism evidence="2 3">
    <name type="scientific">Campylobacter canadensis</name>
    <dbReference type="NCBI Taxonomy" id="449520"/>
    <lineage>
        <taxon>Bacteria</taxon>
        <taxon>Pseudomonadati</taxon>
        <taxon>Campylobacterota</taxon>
        <taxon>Epsilonproteobacteria</taxon>
        <taxon>Campylobacterales</taxon>
        <taxon>Campylobacteraceae</taxon>
        <taxon>Campylobacter</taxon>
    </lineage>
</organism>
<evidence type="ECO:0000313" key="2">
    <source>
        <dbReference type="EMBL" id="MBZ7988176.1"/>
    </source>
</evidence>
<gene>
    <name evidence="2" type="ORF">AVCANL283_08755</name>
</gene>
<protein>
    <submittedName>
        <fullName evidence="2">Uncharacterized protein</fullName>
    </submittedName>
</protein>
<comment type="caution">
    <text evidence="2">The sequence shown here is derived from an EMBL/GenBank/DDBJ whole genome shotgun (WGS) entry which is preliminary data.</text>
</comment>
<dbReference type="Proteomes" id="UP000786183">
    <property type="component" value="Unassembled WGS sequence"/>
</dbReference>
<keyword evidence="1" id="KW-0812">Transmembrane</keyword>
<evidence type="ECO:0000313" key="3">
    <source>
        <dbReference type="Proteomes" id="UP000786183"/>
    </source>
</evidence>
<keyword evidence="1" id="KW-1133">Transmembrane helix</keyword>
<reference evidence="2 3" key="1">
    <citation type="submission" date="2020-07" db="EMBL/GenBank/DDBJ databases">
        <title>Transfer of Campylobacter canadensis to the novel genus Avispirillum gen. nov., that also includes two novel species recovered from migratory waterfowl: Avispirillum anseris sp. nov. and Avispirillum brantae sp. nov.</title>
        <authorList>
            <person name="Miller W.G."/>
            <person name="Chapman M.H."/>
            <person name="Yee E."/>
            <person name="Inglis G.D."/>
        </authorList>
    </citation>
    <scope>NUCLEOTIDE SEQUENCE [LARGE SCALE GENOMIC DNA]</scope>
    <source>
        <strain evidence="2 3">L283</strain>
    </source>
</reference>
<feature type="transmembrane region" description="Helical" evidence="1">
    <location>
        <begin position="34"/>
        <end position="60"/>
    </location>
</feature>
<sequence length="71" mass="8024">MKEIHKVKFAIFYAGKIISAIYLAYYLISVVASLFIGLGFAVLVSIDISAVVLFACFHYLSKKELENYLKQ</sequence>
<keyword evidence="1" id="KW-0472">Membrane</keyword>
<proteinExistence type="predicted"/>
<accession>A0ABS7WUX0</accession>
<name>A0ABS7WUX0_9BACT</name>
<keyword evidence="3" id="KW-1185">Reference proteome</keyword>
<feature type="transmembrane region" description="Helical" evidence="1">
    <location>
        <begin position="7"/>
        <end position="28"/>
    </location>
</feature>
<evidence type="ECO:0000256" key="1">
    <source>
        <dbReference type="SAM" id="Phobius"/>
    </source>
</evidence>